<protein>
    <submittedName>
        <fullName evidence="1">YbbR domain-containing protein</fullName>
    </submittedName>
</protein>
<dbReference type="Proteomes" id="UP000184301">
    <property type="component" value="Unassembled WGS sequence"/>
</dbReference>
<dbReference type="STRING" id="1121950.SAMN02745243_03354"/>
<dbReference type="Gene3D" id="2.170.120.30">
    <property type="match status" value="2"/>
</dbReference>
<gene>
    <name evidence="1" type="ORF">SAMN02745243_03354</name>
</gene>
<evidence type="ECO:0000313" key="2">
    <source>
        <dbReference type="Proteomes" id="UP000184301"/>
    </source>
</evidence>
<dbReference type="EMBL" id="FQZY01000064">
    <property type="protein sequence ID" value="SHK61821.1"/>
    <property type="molecule type" value="Genomic_DNA"/>
</dbReference>
<accession>A0A1M6TY36</accession>
<dbReference type="Gene3D" id="2.170.120.40">
    <property type="entry name" value="YbbR-like domain"/>
    <property type="match status" value="2"/>
</dbReference>
<name>A0A1M6TY36_9FIRM</name>
<dbReference type="PANTHER" id="PTHR37804">
    <property type="entry name" value="CDAA REGULATORY PROTEIN CDAR"/>
    <property type="match status" value="1"/>
</dbReference>
<dbReference type="InterPro" id="IPR053154">
    <property type="entry name" value="c-di-AMP_regulator"/>
</dbReference>
<sequence length="413" mass="44535">MRHKLTENLGLKLIAIFFAMLLWLVVVNVDDPVDSMIYRSVPVTVKNEEVVTNKGKTYQINDNTQLVSVTVNAKRSVLSKITASDIIATADMSEMELSSLVPISVAVQGYEGKYVSATSSPHNLQVTIEDTTKNSFPLTVSTTGTLRDGYVLGDMKTNPESITIGGSESLVKQIDKAVAKVDVSGLGKDSTLKAELILYDAEGNVLDQTLLNNNLDEEGVTVNVQVLNTKKLTIAASVSGTPAEGYVYTGLTCEPETVQVAGTQEDLAELDTLTINPDEINLDGLSGKQQFVIDISKYLPEELELVDKTANNVIATVMVEAAEAKTIELPVESIKVTNLTDGLKSQFETMDDLTLEFTGSQDVLDTLNIKNAAFINLKSYTTAGTYEVPVEVETPTGVTINGTPTVKVTLTKK</sequence>
<dbReference type="RefSeq" id="WP_073112574.1">
    <property type="nucleotide sequence ID" value="NZ_FQZY01000064.1"/>
</dbReference>
<proteinExistence type="predicted"/>
<dbReference type="InterPro" id="IPR012505">
    <property type="entry name" value="YbbR"/>
</dbReference>
<dbReference type="OrthoDB" id="2111604at2"/>
<reference evidence="1 2" key="1">
    <citation type="submission" date="2016-11" db="EMBL/GenBank/DDBJ databases">
        <authorList>
            <person name="Jaros S."/>
            <person name="Januszkiewicz K."/>
            <person name="Wedrychowicz H."/>
        </authorList>
    </citation>
    <scope>NUCLEOTIDE SEQUENCE [LARGE SCALE GENOMIC DNA]</scope>
    <source>
        <strain evidence="1 2">DSM 15480</strain>
    </source>
</reference>
<dbReference type="Pfam" id="PF07949">
    <property type="entry name" value="YbbR"/>
    <property type="match status" value="3"/>
</dbReference>
<dbReference type="PANTHER" id="PTHR37804:SF1">
    <property type="entry name" value="CDAA REGULATORY PROTEIN CDAR"/>
    <property type="match status" value="1"/>
</dbReference>
<organism evidence="1 2">
    <name type="scientific">Hespellia stercorisuis DSM 15480</name>
    <dbReference type="NCBI Taxonomy" id="1121950"/>
    <lineage>
        <taxon>Bacteria</taxon>
        <taxon>Bacillati</taxon>
        <taxon>Bacillota</taxon>
        <taxon>Clostridia</taxon>
        <taxon>Lachnospirales</taxon>
        <taxon>Lachnospiraceae</taxon>
        <taxon>Hespellia</taxon>
    </lineage>
</organism>
<evidence type="ECO:0000313" key="1">
    <source>
        <dbReference type="EMBL" id="SHK61821.1"/>
    </source>
</evidence>
<keyword evidence="2" id="KW-1185">Reference proteome</keyword>
<dbReference type="AlphaFoldDB" id="A0A1M6TY36"/>